<dbReference type="SUPFAM" id="SSF48726">
    <property type="entry name" value="Immunoglobulin"/>
    <property type="match status" value="1"/>
</dbReference>
<protein>
    <submittedName>
        <fullName evidence="9">Carcinoembryonic antigen-related cell adhesion molecule 3-like isoform X1</fullName>
    </submittedName>
</protein>
<evidence type="ECO:0000256" key="1">
    <source>
        <dbReference type="ARBA" id="ARBA00022729"/>
    </source>
</evidence>
<dbReference type="SMART" id="SM00409">
    <property type="entry name" value="IG"/>
    <property type="match status" value="1"/>
</dbReference>
<dbReference type="InterPro" id="IPR013783">
    <property type="entry name" value="Ig-like_fold"/>
</dbReference>
<accession>A0A6P5LRN3</accession>
<dbReference type="PROSITE" id="PS51257">
    <property type="entry name" value="PROKAR_LIPOPROTEIN"/>
    <property type="match status" value="1"/>
</dbReference>
<keyword evidence="5" id="KW-1133">Transmembrane helix</keyword>
<dbReference type="InterPro" id="IPR050831">
    <property type="entry name" value="CEA_cell_adhesion"/>
</dbReference>
<evidence type="ECO:0000256" key="5">
    <source>
        <dbReference type="SAM" id="Phobius"/>
    </source>
</evidence>
<sequence length="264" mass="28860">MDRLSEAPHRRDSPCKGLLITASIFSCWIQATSAQGDTICVVASPPYGKVGSEVTLSIQGFSKMACRYTWYRKSVESSNQITSYHIQTRVQEPESSREVIFPNGSLLIPNLTLSDNDDYILQVVHSECEVTTARTHLQVYADLHSTGIIKAGILVGAVTEVAIIGAFIYVLCIRKIGRASQGILRNPILGRRIRQAQKEGDDSTLYMNNALLQGCPRLLQVQGSSSAASEDIYQALDIIEADVYDTITPCQKPPAPGKGKITKS</sequence>
<feature type="domain" description="Immunoglobulin" evidence="7">
    <location>
        <begin position="43"/>
        <end position="140"/>
    </location>
</feature>
<evidence type="ECO:0000256" key="2">
    <source>
        <dbReference type="ARBA" id="ARBA00023180"/>
    </source>
</evidence>
<dbReference type="GO" id="GO:1990782">
    <property type="term" value="F:protein tyrosine kinase binding"/>
    <property type="evidence" value="ECO:0007669"/>
    <property type="project" value="TreeGrafter"/>
</dbReference>
<gene>
    <name evidence="9" type="primary">LOC110219719</name>
</gene>
<dbReference type="PANTHER" id="PTHR44427:SF1">
    <property type="entry name" value="CARCINOEMBRYONIC ANTIGEN-RELATED CELL ADHESION MOLECULE 1"/>
    <property type="match status" value="1"/>
</dbReference>
<evidence type="ECO:0000313" key="9">
    <source>
        <dbReference type="RefSeq" id="XP_020858969.1"/>
    </source>
</evidence>
<dbReference type="Pfam" id="PF07686">
    <property type="entry name" value="V-set"/>
    <property type="match status" value="1"/>
</dbReference>
<reference evidence="9" key="1">
    <citation type="submission" date="2025-08" db="UniProtKB">
        <authorList>
            <consortium name="RefSeq"/>
        </authorList>
    </citation>
    <scope>IDENTIFICATION</scope>
    <source>
        <tissue evidence="9">Spleen</tissue>
    </source>
</reference>
<dbReference type="Proteomes" id="UP000515140">
    <property type="component" value="Unplaced"/>
</dbReference>
<dbReference type="InterPro" id="IPR036179">
    <property type="entry name" value="Ig-like_dom_sf"/>
</dbReference>
<dbReference type="GO" id="GO:0009986">
    <property type="term" value="C:cell surface"/>
    <property type="evidence" value="ECO:0007669"/>
    <property type="project" value="TreeGrafter"/>
</dbReference>
<keyword evidence="5" id="KW-0472">Membrane</keyword>
<evidence type="ECO:0000259" key="7">
    <source>
        <dbReference type="SMART" id="SM00409"/>
    </source>
</evidence>
<keyword evidence="3" id="KW-0393">Immunoglobulin domain</keyword>
<dbReference type="InterPro" id="IPR003599">
    <property type="entry name" value="Ig_sub"/>
</dbReference>
<feature type="signal peptide" evidence="6">
    <location>
        <begin position="1"/>
        <end position="34"/>
    </location>
</feature>
<keyword evidence="1 6" id="KW-0732">Signal</keyword>
<dbReference type="GeneID" id="110219719"/>
<dbReference type="FunCoup" id="A0A6P5LRN3">
    <property type="interactions" value="145"/>
</dbReference>
<dbReference type="GO" id="GO:0007165">
    <property type="term" value="P:signal transduction"/>
    <property type="evidence" value="ECO:0007669"/>
    <property type="project" value="TreeGrafter"/>
</dbReference>
<comment type="similarity">
    <text evidence="4">Belongs to the immunoglobulin superfamily. CEA family.</text>
</comment>
<organism evidence="8 9">
    <name type="scientific">Phascolarctos cinereus</name>
    <name type="common">Koala</name>
    <dbReference type="NCBI Taxonomy" id="38626"/>
    <lineage>
        <taxon>Eukaryota</taxon>
        <taxon>Metazoa</taxon>
        <taxon>Chordata</taxon>
        <taxon>Craniata</taxon>
        <taxon>Vertebrata</taxon>
        <taxon>Euteleostomi</taxon>
        <taxon>Mammalia</taxon>
        <taxon>Metatheria</taxon>
        <taxon>Diprotodontia</taxon>
        <taxon>Phascolarctidae</taxon>
        <taxon>Phascolarctos</taxon>
    </lineage>
</organism>
<feature type="transmembrane region" description="Helical" evidence="5">
    <location>
        <begin position="151"/>
        <end position="172"/>
    </location>
</feature>
<keyword evidence="8" id="KW-1185">Reference proteome</keyword>
<dbReference type="PANTHER" id="PTHR44427">
    <property type="entry name" value="CARCINOEMBRYONIC ANTIGEN-RELATED CELL ADHESION MOLECULE 19"/>
    <property type="match status" value="1"/>
</dbReference>
<evidence type="ECO:0000256" key="4">
    <source>
        <dbReference type="ARBA" id="ARBA00038222"/>
    </source>
</evidence>
<dbReference type="KEGG" id="pcw:110219719"/>
<proteinExistence type="inferred from homology"/>
<evidence type="ECO:0000256" key="3">
    <source>
        <dbReference type="ARBA" id="ARBA00023319"/>
    </source>
</evidence>
<dbReference type="AlphaFoldDB" id="A0A6P5LRN3"/>
<name>A0A6P5LRN3_PHACI</name>
<feature type="chain" id="PRO_5027729411" evidence="6">
    <location>
        <begin position="35"/>
        <end position="264"/>
    </location>
</feature>
<dbReference type="RefSeq" id="XP_020858969.1">
    <property type="nucleotide sequence ID" value="XM_021003310.1"/>
</dbReference>
<keyword evidence="5" id="KW-0812">Transmembrane</keyword>
<dbReference type="InterPro" id="IPR013106">
    <property type="entry name" value="Ig_V-set"/>
</dbReference>
<dbReference type="GO" id="GO:0002682">
    <property type="term" value="P:regulation of immune system process"/>
    <property type="evidence" value="ECO:0007669"/>
    <property type="project" value="TreeGrafter"/>
</dbReference>
<evidence type="ECO:0000313" key="8">
    <source>
        <dbReference type="Proteomes" id="UP000515140"/>
    </source>
</evidence>
<dbReference type="InParanoid" id="A0A6P5LRN3"/>
<dbReference type="Gene3D" id="2.60.40.10">
    <property type="entry name" value="Immunoglobulins"/>
    <property type="match status" value="1"/>
</dbReference>
<dbReference type="GO" id="GO:0005886">
    <property type="term" value="C:plasma membrane"/>
    <property type="evidence" value="ECO:0007669"/>
    <property type="project" value="TreeGrafter"/>
</dbReference>
<evidence type="ECO:0000256" key="6">
    <source>
        <dbReference type="SAM" id="SignalP"/>
    </source>
</evidence>
<keyword evidence="2" id="KW-0325">Glycoprotein</keyword>